<protein>
    <recommendedName>
        <fullName evidence="2">Putative gluconeogenesis factor</fullName>
    </recommendedName>
</protein>
<dbReference type="Pfam" id="PF01933">
    <property type="entry name" value="CofD"/>
    <property type="match status" value="1"/>
</dbReference>
<keyword evidence="1 2" id="KW-0963">Cytoplasm</keyword>
<dbReference type="Proteomes" id="UP000218810">
    <property type="component" value="Unassembled WGS sequence"/>
</dbReference>
<dbReference type="GO" id="GO:0008360">
    <property type="term" value="P:regulation of cell shape"/>
    <property type="evidence" value="ECO:0007669"/>
    <property type="project" value="UniProtKB-UniRule"/>
</dbReference>
<dbReference type="GO" id="GO:0005737">
    <property type="term" value="C:cytoplasm"/>
    <property type="evidence" value="ECO:0007669"/>
    <property type="project" value="UniProtKB-SubCell"/>
</dbReference>
<comment type="similarity">
    <text evidence="2">Belongs to the gluconeogenesis factor family.</text>
</comment>
<dbReference type="PANTHER" id="PTHR30135">
    <property type="entry name" value="UNCHARACTERIZED PROTEIN YVCK-RELATED"/>
    <property type="match status" value="1"/>
</dbReference>
<sequence>MTGQTTAGGPDRLGSLVALGGGHGLSATLRAGRMVADHVTAVVTVADDGGSSGRLRRELDILPPGDLRMALCALAAEDDEHGQLTSLFQHRYGGTGALAGHAVGNLVFAGFWELLGDPVKALDAVGSMLGVTGRVLPMSPVALDIAAEVVGLEADPRVVRTIIGQVAVATTPGSVRRVRLIPADPPVADGVVEAIEAADMVVLGPGSWFTSVIPNVLVPDIASALARTSATRALVLNLAPQVGETAGFSAEQHLHVLRQHAPAVDVDVVLVDPRMPLSDTEREHLDRAAAGLGARVMVADIARTAPDGTMKPVHDPALLARALAATVTAGADG</sequence>
<dbReference type="RefSeq" id="WP_095716981.1">
    <property type="nucleotide sequence ID" value="NZ_NTGA01000002.1"/>
</dbReference>
<dbReference type="HAMAP" id="MF_00973">
    <property type="entry name" value="Gluconeogen_factor"/>
    <property type="match status" value="1"/>
</dbReference>
<evidence type="ECO:0000313" key="4">
    <source>
        <dbReference type="Proteomes" id="UP000218810"/>
    </source>
</evidence>
<proteinExistence type="inferred from homology"/>
<comment type="subcellular location">
    <subcellularLocation>
        <location evidence="2">Cytoplasm</location>
    </subcellularLocation>
</comment>
<dbReference type="OrthoDB" id="9783842at2"/>
<gene>
    <name evidence="3" type="ORF">CEY15_01055</name>
</gene>
<dbReference type="InterPro" id="IPR010119">
    <property type="entry name" value="Gluconeogen_factor"/>
</dbReference>
<reference evidence="4" key="1">
    <citation type="submission" date="2017-09" db="EMBL/GenBank/DDBJ databases">
        <authorList>
            <person name="Zhang Y."/>
            <person name="Huang X."/>
            <person name="Liu J."/>
            <person name="Lu L."/>
            <person name="Peng K."/>
        </authorList>
    </citation>
    <scope>NUCLEOTIDE SEQUENCE [LARGE SCALE GENOMIC DNA]</scope>
    <source>
        <strain evidence="4">S-XJ-1</strain>
    </source>
</reference>
<dbReference type="PANTHER" id="PTHR30135:SF3">
    <property type="entry name" value="GLUCONEOGENESIS FACTOR-RELATED"/>
    <property type="match status" value="1"/>
</dbReference>
<dbReference type="GO" id="GO:0043743">
    <property type="term" value="F:LPPG:FO 2-phospho-L-lactate transferase activity"/>
    <property type="evidence" value="ECO:0007669"/>
    <property type="project" value="InterPro"/>
</dbReference>
<evidence type="ECO:0000313" key="3">
    <source>
        <dbReference type="EMBL" id="PAY24888.1"/>
    </source>
</evidence>
<dbReference type="NCBIfam" id="TIGR01826">
    <property type="entry name" value="CofD_related"/>
    <property type="match status" value="1"/>
</dbReference>
<dbReference type="AlphaFoldDB" id="A0A2A2WUQ3"/>
<dbReference type="CDD" id="cd07187">
    <property type="entry name" value="YvcK_like"/>
    <property type="match status" value="1"/>
</dbReference>
<accession>A0A2A2WUQ3</accession>
<dbReference type="EMBL" id="NTGA01000002">
    <property type="protein sequence ID" value="PAY24888.1"/>
    <property type="molecule type" value="Genomic_DNA"/>
</dbReference>
<evidence type="ECO:0000256" key="1">
    <source>
        <dbReference type="ARBA" id="ARBA00022490"/>
    </source>
</evidence>
<comment type="function">
    <text evidence="2">Required for morphogenesis under gluconeogenic growth conditions.</text>
</comment>
<keyword evidence="4" id="KW-1185">Reference proteome</keyword>
<name>A0A2A2WUQ3_9ACTN</name>
<dbReference type="InterPro" id="IPR002882">
    <property type="entry name" value="CofD"/>
</dbReference>
<evidence type="ECO:0000256" key="2">
    <source>
        <dbReference type="HAMAP-Rule" id="MF_00973"/>
    </source>
</evidence>
<comment type="caution">
    <text evidence="3">The sequence shown here is derived from an EMBL/GenBank/DDBJ whole genome shotgun (WGS) entry which is preliminary data.</text>
</comment>
<dbReference type="SUPFAM" id="SSF142338">
    <property type="entry name" value="CofD-like"/>
    <property type="match status" value="1"/>
</dbReference>
<organism evidence="3 4">
    <name type="scientific">Dietzia natronolimnaea</name>
    <dbReference type="NCBI Taxonomy" id="161920"/>
    <lineage>
        <taxon>Bacteria</taxon>
        <taxon>Bacillati</taxon>
        <taxon>Actinomycetota</taxon>
        <taxon>Actinomycetes</taxon>
        <taxon>Mycobacteriales</taxon>
        <taxon>Dietziaceae</taxon>
        <taxon>Dietzia</taxon>
    </lineage>
</organism>
<dbReference type="InterPro" id="IPR038136">
    <property type="entry name" value="CofD-like_dom_sf"/>
</dbReference>
<dbReference type="Gene3D" id="3.40.50.10680">
    <property type="entry name" value="CofD-like domains"/>
    <property type="match status" value="1"/>
</dbReference>